<sequence length="457" mass="48182">MMPMGTSLSRWTMSYFAAALFFLLLAEGLLAAGGWAPSFGVTEPCALIIVHSTTIGWLLLLMIGALLQFGPVLTGLELPKGNLGLMVLFSIVLGLVLLLSGFGLIDAGSSYAGPTMTVAAAVLVASILSIAAMLFSLLWRGRYAHEASPYVLLGIASLVATVGLGALFAIVLPGVVSVPTVVKFVVAAVPLHAGFGLVGWMTFAAVGVSYKLLPMFLLSDDMKHSRTLLRSCIAVVGLLALSACALTVDETFARILGLLAAAFFLLAGGAYVVELVHAYRTRRRKVLEVNTYWSLPAFAIFGVSAAFFPVAMLAGADERIFVSLTYLFVFGWLTGLGLAQLLKIVPFLTWIEAFGPLLGRRPTPKLADLVHGGRASVWFTIFYSAVVVAAAAILFSQDGAFRVAVLAQTLSTGAIAVELALSRALACVDADTKKSPFKHPAFFFAGNHRGDANGSAS</sequence>
<feature type="transmembrane region" description="Helical" evidence="1">
    <location>
        <begin position="184"/>
        <end position="208"/>
    </location>
</feature>
<evidence type="ECO:0008006" key="4">
    <source>
        <dbReference type="Google" id="ProtNLM"/>
    </source>
</evidence>
<keyword evidence="2" id="KW-0614">Plasmid</keyword>
<organism evidence="2 3">
    <name type="scientific">Rhizobium grahamii</name>
    <dbReference type="NCBI Taxonomy" id="1120045"/>
    <lineage>
        <taxon>Bacteria</taxon>
        <taxon>Pseudomonadati</taxon>
        <taxon>Pseudomonadota</taxon>
        <taxon>Alphaproteobacteria</taxon>
        <taxon>Hyphomicrobiales</taxon>
        <taxon>Rhizobiaceae</taxon>
        <taxon>Rhizobium/Agrobacterium group</taxon>
        <taxon>Rhizobium</taxon>
    </lineage>
</organism>
<keyword evidence="1" id="KW-0472">Membrane</keyword>
<feature type="transmembrane region" description="Helical" evidence="1">
    <location>
        <begin position="150"/>
        <end position="172"/>
    </location>
</feature>
<gene>
    <name evidence="2" type="ORF">FZ934_20345</name>
</gene>
<feature type="transmembrane region" description="Helical" evidence="1">
    <location>
        <begin position="228"/>
        <end position="248"/>
    </location>
</feature>
<feature type="transmembrane region" description="Helical" evidence="1">
    <location>
        <begin position="320"/>
        <end position="342"/>
    </location>
</feature>
<keyword evidence="3" id="KW-1185">Reference proteome</keyword>
<evidence type="ECO:0000313" key="2">
    <source>
        <dbReference type="EMBL" id="QFY62728.1"/>
    </source>
</evidence>
<keyword evidence="1" id="KW-1133">Transmembrane helix</keyword>
<evidence type="ECO:0000256" key="1">
    <source>
        <dbReference type="SAM" id="Phobius"/>
    </source>
</evidence>
<geneLocation type="plasmid" evidence="2 3">
    <name>unnamed</name>
</geneLocation>
<feature type="transmembrane region" description="Helical" evidence="1">
    <location>
        <begin position="254"/>
        <end position="273"/>
    </location>
</feature>
<feature type="transmembrane region" description="Helical" evidence="1">
    <location>
        <begin position="83"/>
        <end position="105"/>
    </location>
</feature>
<dbReference type="KEGG" id="rgr:FZ934_20345"/>
<name>A0A5Q0C9U3_9HYPH</name>
<keyword evidence="1" id="KW-0812">Transmembrane</keyword>
<protein>
    <recommendedName>
        <fullName evidence="4">Transmembrane protein</fullName>
    </recommendedName>
</protein>
<feature type="transmembrane region" description="Helical" evidence="1">
    <location>
        <begin position="293"/>
        <end position="314"/>
    </location>
</feature>
<feature type="transmembrane region" description="Helical" evidence="1">
    <location>
        <begin position="375"/>
        <end position="395"/>
    </location>
</feature>
<feature type="transmembrane region" description="Helical" evidence="1">
    <location>
        <begin position="117"/>
        <end position="138"/>
    </location>
</feature>
<feature type="transmembrane region" description="Helical" evidence="1">
    <location>
        <begin position="55"/>
        <end position="76"/>
    </location>
</feature>
<reference evidence="2 3" key="1">
    <citation type="submission" date="2019-08" db="EMBL/GenBank/DDBJ databases">
        <title>Prosopis cineraria nodule microbiome.</title>
        <authorList>
            <person name="Ali R."/>
            <person name="Chaluvadi S.R."/>
            <person name="Wang X."/>
        </authorList>
    </citation>
    <scope>NUCLEOTIDE SEQUENCE [LARGE SCALE GENOMIC DNA]</scope>
    <source>
        <strain evidence="2 3">BG7</strain>
        <plasmid evidence="2 3">unnamed</plasmid>
    </source>
</reference>
<accession>A0A5Q0C9U3</accession>
<evidence type="ECO:0000313" key="3">
    <source>
        <dbReference type="Proteomes" id="UP000326881"/>
    </source>
</evidence>
<proteinExistence type="predicted"/>
<dbReference type="OrthoDB" id="5245199at2"/>
<feature type="transmembrane region" description="Helical" evidence="1">
    <location>
        <begin position="401"/>
        <end position="421"/>
    </location>
</feature>
<dbReference type="AlphaFoldDB" id="A0A5Q0C9U3"/>
<dbReference type="EMBL" id="CP043499">
    <property type="protein sequence ID" value="QFY62728.1"/>
    <property type="molecule type" value="Genomic_DNA"/>
</dbReference>
<dbReference type="Proteomes" id="UP000326881">
    <property type="component" value="Plasmid unnamed"/>
</dbReference>